<dbReference type="SMART" id="SM00380">
    <property type="entry name" value="AP2"/>
    <property type="match status" value="1"/>
</dbReference>
<dbReference type="InterPro" id="IPR016177">
    <property type="entry name" value="DNA-bd_dom_sf"/>
</dbReference>
<evidence type="ECO:0000256" key="10">
    <source>
        <dbReference type="ARBA" id="ARBA00023242"/>
    </source>
</evidence>
<dbReference type="InterPro" id="IPR036955">
    <property type="entry name" value="AP2/ERF_dom_sf"/>
</dbReference>
<dbReference type="SUPFAM" id="SSF54171">
    <property type="entry name" value="DNA-binding domain"/>
    <property type="match status" value="1"/>
</dbReference>
<dbReference type="GO" id="GO:0005634">
    <property type="term" value="C:nucleus"/>
    <property type="evidence" value="ECO:0007669"/>
    <property type="project" value="UniProtKB-SubCell"/>
</dbReference>
<feature type="region of interest" description="Disordered" evidence="12">
    <location>
        <begin position="99"/>
        <end position="127"/>
    </location>
</feature>
<evidence type="ECO:0000256" key="4">
    <source>
        <dbReference type="ARBA" id="ARBA00022692"/>
    </source>
</evidence>
<dbReference type="PRINTS" id="PR00367">
    <property type="entry name" value="ETHRSPELEMNT"/>
</dbReference>
<comment type="subcellular location">
    <subcellularLocation>
        <location evidence="2">Membrane</location>
        <topology evidence="2">Multi-pass membrane protein</topology>
    </subcellularLocation>
    <subcellularLocation>
        <location evidence="1">Nucleus</location>
    </subcellularLocation>
</comment>
<evidence type="ECO:0000256" key="3">
    <source>
        <dbReference type="ARBA" id="ARBA00005982"/>
    </source>
</evidence>
<dbReference type="FunFam" id="3.30.730.10:FF:000001">
    <property type="entry name" value="Ethylene-responsive transcription factor 2"/>
    <property type="match status" value="1"/>
</dbReference>
<dbReference type="Gene3D" id="3.30.730.10">
    <property type="entry name" value="AP2/ERF domain"/>
    <property type="match status" value="1"/>
</dbReference>
<dbReference type="PROSITE" id="PS51032">
    <property type="entry name" value="AP2_ERF"/>
    <property type="match status" value="1"/>
</dbReference>
<dbReference type="Gene3D" id="1.20.1250.20">
    <property type="entry name" value="MFS general substrate transporter like domains"/>
    <property type="match status" value="1"/>
</dbReference>
<feature type="transmembrane region" description="Helical" evidence="13">
    <location>
        <begin position="638"/>
        <end position="659"/>
    </location>
</feature>
<keyword evidence="10" id="KW-0539">Nucleus</keyword>
<dbReference type="AlphaFoldDB" id="A0A6A2YRS3"/>
<evidence type="ECO:0000256" key="7">
    <source>
        <dbReference type="ARBA" id="ARBA00023125"/>
    </source>
</evidence>
<dbReference type="InterPro" id="IPR036259">
    <property type="entry name" value="MFS_trans_sf"/>
</dbReference>
<organism evidence="15 16">
    <name type="scientific">Hibiscus syriacus</name>
    <name type="common">Rose of Sharon</name>
    <dbReference type="NCBI Taxonomy" id="106335"/>
    <lineage>
        <taxon>Eukaryota</taxon>
        <taxon>Viridiplantae</taxon>
        <taxon>Streptophyta</taxon>
        <taxon>Embryophyta</taxon>
        <taxon>Tracheophyta</taxon>
        <taxon>Spermatophyta</taxon>
        <taxon>Magnoliopsida</taxon>
        <taxon>eudicotyledons</taxon>
        <taxon>Gunneridae</taxon>
        <taxon>Pentapetalae</taxon>
        <taxon>rosids</taxon>
        <taxon>malvids</taxon>
        <taxon>Malvales</taxon>
        <taxon>Malvaceae</taxon>
        <taxon>Malvoideae</taxon>
        <taxon>Hibiscus</taxon>
    </lineage>
</organism>
<evidence type="ECO:0000259" key="14">
    <source>
        <dbReference type="PROSITE" id="PS51032"/>
    </source>
</evidence>
<dbReference type="Pfam" id="PF00847">
    <property type="entry name" value="AP2"/>
    <property type="match status" value="1"/>
</dbReference>
<feature type="transmembrane region" description="Helical" evidence="13">
    <location>
        <begin position="564"/>
        <end position="586"/>
    </location>
</feature>
<dbReference type="PROSITE" id="PS01022">
    <property type="entry name" value="PTR2_1"/>
    <property type="match status" value="1"/>
</dbReference>
<evidence type="ECO:0000256" key="1">
    <source>
        <dbReference type="ARBA" id="ARBA00004123"/>
    </source>
</evidence>
<dbReference type="Proteomes" id="UP000436088">
    <property type="component" value="Unassembled WGS sequence"/>
</dbReference>
<sequence>MSASVMDGSEERKQVKKVAAQASSRKGCMRGKGGPENALCTYKGVRQRTWGKWVAEIREPTRGGRLWLGTFDTALEAAITYDAAARKLYGSDAKLNLPQLTLNPHHPPPNSQVGPIGNRPLNSATSSSNSPIIISVNDATPLNNNDSVDVCFPNDNIASPGNMAENNAKFGESEDESGGVWENMSVNLPLLDDSIWAEAAMSLDFAMIPGILGTNLADATGWDSLQSPWSNIEEPSLTRSGKDPDRKGNAAVSINEVAERLAFFAIAVNMVAYLVSEMHQSLPSAATHVTDWIGDAYVLTLVGAFLADAYLGRFLTIIIFSYIYAVGMVLLALSASIDSLRPPKCTVRPCIKATDNQAGFLFIALALIALGTGGMKPCVSSFGADQFNEANEKEAGKKYSFFNWFFAINMGAILGITLLAYIQEKRGFGIPTVAIVCSIIILAAGIPLFRYKKPMGSPFTRFLQVLVASARNHFNGAQLERGAVLYEAAMVMDPEANSKNRWRLCTMTQVEEFKSFIRILPVWSSTIALSISFAQLSTFFISQATIMDRKLGPHFTTPAGSAPVFSTLNALILAPIYEVWLVPILCKCTSHHRGITSLQRMGVGLFISIFAMASAALVEKRRRNRHNPSSLTVFWLLPQFFLIGSAEIFTYVGQLGFFYDEVTDGTRDKCQKCLKHLYLEDGHRIFSRQDPHRLSCVGLTR</sequence>
<dbReference type="CDD" id="cd00018">
    <property type="entry name" value="AP2"/>
    <property type="match status" value="1"/>
</dbReference>
<evidence type="ECO:0000256" key="2">
    <source>
        <dbReference type="ARBA" id="ARBA00004141"/>
    </source>
</evidence>
<feature type="transmembrane region" description="Helical" evidence="13">
    <location>
        <begin position="428"/>
        <end position="449"/>
    </location>
</feature>
<reference evidence="15" key="1">
    <citation type="submission" date="2019-09" db="EMBL/GenBank/DDBJ databases">
        <title>Draft genome information of white flower Hibiscus syriacus.</title>
        <authorList>
            <person name="Kim Y.-M."/>
        </authorList>
    </citation>
    <scope>NUCLEOTIDE SEQUENCE [LARGE SCALE GENOMIC DNA]</scope>
    <source>
        <strain evidence="15">YM2019G1</strain>
    </source>
</reference>
<dbReference type="Pfam" id="PF00854">
    <property type="entry name" value="PTR2"/>
    <property type="match status" value="1"/>
</dbReference>
<dbReference type="GO" id="GO:0003700">
    <property type="term" value="F:DNA-binding transcription factor activity"/>
    <property type="evidence" value="ECO:0007669"/>
    <property type="project" value="InterPro"/>
</dbReference>
<evidence type="ECO:0000256" key="13">
    <source>
        <dbReference type="SAM" id="Phobius"/>
    </source>
</evidence>
<accession>A0A6A2YRS3</accession>
<keyword evidence="8 13" id="KW-0472">Membrane</keyword>
<evidence type="ECO:0000256" key="9">
    <source>
        <dbReference type="ARBA" id="ARBA00023163"/>
    </source>
</evidence>
<keyword evidence="16" id="KW-1185">Reference proteome</keyword>
<keyword evidence="4 13" id="KW-0812">Transmembrane</keyword>
<feature type="domain" description="AP2/ERF" evidence="14">
    <location>
        <begin position="41"/>
        <end position="98"/>
    </location>
</feature>
<dbReference type="SUPFAM" id="SSF103473">
    <property type="entry name" value="MFS general substrate transporter"/>
    <property type="match status" value="1"/>
</dbReference>
<protein>
    <submittedName>
        <fullName evidence="15">Peptide transporter PTR1-like</fullName>
    </submittedName>
</protein>
<evidence type="ECO:0000256" key="8">
    <source>
        <dbReference type="ARBA" id="ARBA00023136"/>
    </source>
</evidence>
<dbReference type="EMBL" id="VEPZ02001289">
    <property type="protein sequence ID" value="KAE8682148.1"/>
    <property type="molecule type" value="Genomic_DNA"/>
</dbReference>
<feature type="transmembrane region" description="Helical" evidence="13">
    <location>
        <begin position="522"/>
        <end position="544"/>
    </location>
</feature>
<keyword evidence="6" id="KW-0805">Transcription regulation</keyword>
<comment type="similarity">
    <text evidence="11">Belongs to the AP2/ERF transcription factor family. ERF subfamily.</text>
</comment>
<feature type="transmembrane region" description="Helical" evidence="13">
    <location>
        <begin position="598"/>
        <end position="618"/>
    </location>
</feature>
<feature type="transmembrane region" description="Helical" evidence="13">
    <location>
        <begin position="400"/>
        <end position="422"/>
    </location>
</feature>
<keyword evidence="5 13" id="KW-1133">Transmembrane helix</keyword>
<name>A0A6A2YRS3_HIBSY</name>
<keyword evidence="9" id="KW-0804">Transcription</keyword>
<comment type="similarity">
    <text evidence="3">Belongs to the major facilitator superfamily. Proton-dependent oligopeptide transporter (POT/PTR) (TC 2.A.17) family.</text>
</comment>
<dbReference type="GO" id="GO:0003677">
    <property type="term" value="F:DNA binding"/>
    <property type="evidence" value="ECO:0007669"/>
    <property type="project" value="UniProtKB-KW"/>
</dbReference>
<dbReference type="GO" id="GO:0022857">
    <property type="term" value="F:transmembrane transporter activity"/>
    <property type="evidence" value="ECO:0007669"/>
    <property type="project" value="InterPro"/>
</dbReference>
<feature type="transmembrane region" description="Helical" evidence="13">
    <location>
        <begin position="357"/>
        <end position="379"/>
    </location>
</feature>
<keyword evidence="7" id="KW-0238">DNA-binding</keyword>
<dbReference type="GO" id="GO:0006857">
    <property type="term" value="P:oligopeptide transport"/>
    <property type="evidence" value="ECO:0007669"/>
    <property type="project" value="InterPro"/>
</dbReference>
<dbReference type="InterPro" id="IPR001471">
    <property type="entry name" value="AP2/ERF_dom"/>
</dbReference>
<comment type="caution">
    <text evidence="15">The sequence shown here is derived from an EMBL/GenBank/DDBJ whole genome shotgun (WGS) entry which is preliminary data.</text>
</comment>
<evidence type="ECO:0000256" key="11">
    <source>
        <dbReference type="ARBA" id="ARBA00024343"/>
    </source>
</evidence>
<dbReference type="InterPro" id="IPR000109">
    <property type="entry name" value="POT_fam"/>
</dbReference>
<evidence type="ECO:0000256" key="6">
    <source>
        <dbReference type="ARBA" id="ARBA00023015"/>
    </source>
</evidence>
<evidence type="ECO:0000256" key="5">
    <source>
        <dbReference type="ARBA" id="ARBA00022989"/>
    </source>
</evidence>
<dbReference type="InterPro" id="IPR018456">
    <property type="entry name" value="PTR2_symporter_CS"/>
</dbReference>
<feature type="transmembrane region" description="Helical" evidence="13">
    <location>
        <begin position="319"/>
        <end position="337"/>
    </location>
</feature>
<dbReference type="GO" id="GO:0016020">
    <property type="term" value="C:membrane"/>
    <property type="evidence" value="ECO:0007669"/>
    <property type="project" value="UniProtKB-SubCell"/>
</dbReference>
<evidence type="ECO:0000313" key="16">
    <source>
        <dbReference type="Proteomes" id="UP000436088"/>
    </source>
</evidence>
<dbReference type="PANTHER" id="PTHR11654">
    <property type="entry name" value="OLIGOPEPTIDE TRANSPORTER-RELATED"/>
    <property type="match status" value="1"/>
</dbReference>
<gene>
    <name evidence="15" type="ORF">F3Y22_tig00111273pilonHSYRG00108</name>
</gene>
<evidence type="ECO:0000313" key="15">
    <source>
        <dbReference type="EMBL" id="KAE8682148.1"/>
    </source>
</evidence>
<feature type="region of interest" description="Disordered" evidence="12">
    <location>
        <begin position="1"/>
        <end position="33"/>
    </location>
</feature>
<evidence type="ECO:0000256" key="12">
    <source>
        <dbReference type="SAM" id="MobiDB-lite"/>
    </source>
</evidence>
<proteinExistence type="inferred from homology"/>